<evidence type="ECO:0000313" key="7">
    <source>
        <dbReference type="Proteomes" id="UP000631535"/>
    </source>
</evidence>
<dbReference type="InterPro" id="IPR011663">
    <property type="entry name" value="UTRA"/>
</dbReference>
<dbReference type="PANTHER" id="PTHR44846:SF17">
    <property type="entry name" value="GNTR-FAMILY TRANSCRIPTIONAL REGULATOR"/>
    <property type="match status" value="1"/>
</dbReference>
<dbReference type="InterPro" id="IPR036390">
    <property type="entry name" value="WH_DNA-bd_sf"/>
</dbReference>
<dbReference type="InterPro" id="IPR036388">
    <property type="entry name" value="WH-like_DNA-bd_sf"/>
</dbReference>
<dbReference type="Gene3D" id="3.40.1410.10">
    <property type="entry name" value="Chorismate lyase-like"/>
    <property type="match status" value="1"/>
</dbReference>
<keyword evidence="2" id="KW-0238">DNA-binding</keyword>
<keyword evidence="3" id="KW-0804">Transcription</keyword>
<evidence type="ECO:0000256" key="3">
    <source>
        <dbReference type="ARBA" id="ARBA00023163"/>
    </source>
</evidence>
<dbReference type="SMART" id="SM00866">
    <property type="entry name" value="UTRA"/>
    <property type="match status" value="1"/>
</dbReference>
<comment type="caution">
    <text evidence="6">The sequence shown here is derived from an EMBL/GenBank/DDBJ whole genome shotgun (WGS) entry which is preliminary data.</text>
</comment>
<dbReference type="Pfam" id="PF00392">
    <property type="entry name" value="GntR"/>
    <property type="match status" value="1"/>
</dbReference>
<evidence type="ECO:0000256" key="1">
    <source>
        <dbReference type="ARBA" id="ARBA00023015"/>
    </source>
</evidence>
<protein>
    <submittedName>
        <fullName evidence="6">GntR family transcriptional regulator</fullName>
    </submittedName>
</protein>
<dbReference type="InterPro" id="IPR050679">
    <property type="entry name" value="Bact_HTH_transcr_reg"/>
</dbReference>
<feature type="domain" description="HTH gntR-type" evidence="5">
    <location>
        <begin position="17"/>
        <end position="85"/>
    </location>
</feature>
<evidence type="ECO:0000256" key="2">
    <source>
        <dbReference type="ARBA" id="ARBA00023125"/>
    </source>
</evidence>
<dbReference type="Proteomes" id="UP000631535">
    <property type="component" value="Unassembled WGS sequence"/>
</dbReference>
<dbReference type="SUPFAM" id="SSF46785">
    <property type="entry name" value="Winged helix' DNA-binding domain"/>
    <property type="match status" value="1"/>
</dbReference>
<dbReference type="CDD" id="cd07377">
    <property type="entry name" value="WHTH_GntR"/>
    <property type="match status" value="1"/>
</dbReference>
<dbReference type="EMBL" id="BMMP01000006">
    <property type="protein sequence ID" value="GGO47921.1"/>
    <property type="molecule type" value="Genomic_DNA"/>
</dbReference>
<keyword evidence="1" id="KW-0805">Transcription regulation</keyword>
<accession>A0ABQ2M7W9</accession>
<evidence type="ECO:0000313" key="6">
    <source>
        <dbReference type="EMBL" id="GGO47921.1"/>
    </source>
</evidence>
<organism evidence="6 7">
    <name type="scientific">Streptomyces daqingensis</name>
    <dbReference type="NCBI Taxonomy" id="1472640"/>
    <lineage>
        <taxon>Bacteria</taxon>
        <taxon>Bacillati</taxon>
        <taxon>Actinomycetota</taxon>
        <taxon>Actinomycetes</taxon>
        <taxon>Kitasatosporales</taxon>
        <taxon>Streptomycetaceae</taxon>
        <taxon>Streptomyces</taxon>
    </lineage>
</organism>
<dbReference type="SUPFAM" id="SSF64288">
    <property type="entry name" value="Chorismate lyase-like"/>
    <property type="match status" value="1"/>
</dbReference>
<dbReference type="Pfam" id="PF07702">
    <property type="entry name" value="UTRA"/>
    <property type="match status" value="1"/>
</dbReference>
<name>A0ABQ2M7W9_9ACTN</name>
<reference evidence="7" key="1">
    <citation type="journal article" date="2019" name="Int. J. Syst. Evol. Microbiol.">
        <title>The Global Catalogue of Microorganisms (GCM) 10K type strain sequencing project: providing services to taxonomists for standard genome sequencing and annotation.</title>
        <authorList>
            <consortium name="The Broad Institute Genomics Platform"/>
            <consortium name="The Broad Institute Genome Sequencing Center for Infectious Disease"/>
            <person name="Wu L."/>
            <person name="Ma J."/>
        </authorList>
    </citation>
    <scope>NUCLEOTIDE SEQUENCE [LARGE SCALE GENOMIC DNA]</scope>
    <source>
        <strain evidence="7">CGMCC 4.7178</strain>
    </source>
</reference>
<sequence>MEGDPEGEHRMSTEKRLPKSREIADELRRAIESGDLAPGTLLPSERELVERYAISSGTASKVIALLKSTGLVESQVGRGVFVRKRTQLIRHAHDRYARRWREAGKAPFRSEVEAQGRTASVEVNSVERIEPPKWVTERLALPGGAQVVRRANTYSVDGHAVQLVNTYIPLSIAQDTSLETAVPGPGGIYAAFEELGHTLTRMLEEVQARMPRYEEAQQLNVSNGTPILDVVHISYDQHETPMDLSHFVLRADENVLTYELPTD</sequence>
<dbReference type="PANTHER" id="PTHR44846">
    <property type="entry name" value="MANNOSYL-D-GLYCERATE TRANSPORT/METABOLISM SYSTEM REPRESSOR MNGR-RELATED"/>
    <property type="match status" value="1"/>
</dbReference>
<evidence type="ECO:0000259" key="5">
    <source>
        <dbReference type="PROSITE" id="PS50949"/>
    </source>
</evidence>
<proteinExistence type="predicted"/>
<dbReference type="Gene3D" id="1.10.10.10">
    <property type="entry name" value="Winged helix-like DNA-binding domain superfamily/Winged helix DNA-binding domain"/>
    <property type="match status" value="1"/>
</dbReference>
<dbReference type="PROSITE" id="PS50949">
    <property type="entry name" value="HTH_GNTR"/>
    <property type="match status" value="1"/>
</dbReference>
<dbReference type="InterPro" id="IPR000524">
    <property type="entry name" value="Tscrpt_reg_HTH_GntR"/>
</dbReference>
<evidence type="ECO:0000256" key="4">
    <source>
        <dbReference type="SAM" id="MobiDB-lite"/>
    </source>
</evidence>
<dbReference type="SMART" id="SM00345">
    <property type="entry name" value="HTH_GNTR"/>
    <property type="match status" value="1"/>
</dbReference>
<dbReference type="InterPro" id="IPR028978">
    <property type="entry name" value="Chorismate_lyase_/UTRA_dom_sf"/>
</dbReference>
<gene>
    <name evidence="6" type="ORF">GCM10012287_21700</name>
</gene>
<keyword evidence="7" id="KW-1185">Reference proteome</keyword>
<feature type="region of interest" description="Disordered" evidence="4">
    <location>
        <begin position="1"/>
        <end position="21"/>
    </location>
</feature>